<dbReference type="EMBL" id="JAVFKY010000005">
    <property type="protein sequence ID" value="KAK5576296.1"/>
    <property type="molecule type" value="Genomic_DNA"/>
</dbReference>
<gene>
    <name evidence="2" type="ORF">RB653_007437</name>
</gene>
<dbReference type="AlphaFoldDB" id="A0AAN7TUK6"/>
<reference evidence="2 3" key="1">
    <citation type="submission" date="2023-11" db="EMBL/GenBank/DDBJ databases">
        <title>Dfirmibasis_genome.</title>
        <authorList>
            <person name="Edelbroek B."/>
            <person name="Kjellin J."/>
            <person name="Jerlstrom-Hultqvist J."/>
            <person name="Soderbom F."/>
        </authorList>
    </citation>
    <scope>NUCLEOTIDE SEQUENCE [LARGE SCALE GENOMIC DNA]</scope>
    <source>
        <strain evidence="2 3">TNS-C-14</strain>
    </source>
</reference>
<protein>
    <recommendedName>
        <fullName evidence="4">FNIP repeat-containing protein</fullName>
    </recommendedName>
</protein>
<dbReference type="Pfam" id="PF05725">
    <property type="entry name" value="FNIP"/>
    <property type="match status" value="6"/>
</dbReference>
<dbReference type="InterPro" id="IPR008615">
    <property type="entry name" value="FNIP"/>
</dbReference>
<dbReference type="PANTHER" id="PTHR32134:SF180">
    <property type="entry name" value="FNIP REPEAT-CONTAINING PROTEIN"/>
    <property type="match status" value="1"/>
</dbReference>
<organism evidence="2 3">
    <name type="scientific">Dictyostelium firmibasis</name>
    <dbReference type="NCBI Taxonomy" id="79012"/>
    <lineage>
        <taxon>Eukaryota</taxon>
        <taxon>Amoebozoa</taxon>
        <taxon>Evosea</taxon>
        <taxon>Eumycetozoa</taxon>
        <taxon>Dictyostelia</taxon>
        <taxon>Dictyosteliales</taxon>
        <taxon>Dictyosteliaceae</taxon>
        <taxon>Dictyostelium</taxon>
    </lineage>
</organism>
<evidence type="ECO:0000256" key="1">
    <source>
        <dbReference type="ARBA" id="ARBA00022737"/>
    </source>
</evidence>
<accession>A0AAN7TUK6</accession>
<evidence type="ECO:0000313" key="3">
    <source>
        <dbReference type="Proteomes" id="UP001344447"/>
    </source>
</evidence>
<keyword evidence="1" id="KW-0677">Repeat</keyword>
<evidence type="ECO:0000313" key="2">
    <source>
        <dbReference type="EMBL" id="KAK5576296.1"/>
    </source>
</evidence>
<comment type="caution">
    <text evidence="2">The sequence shown here is derived from an EMBL/GenBank/DDBJ whole genome shotgun (WGS) entry which is preliminary data.</text>
</comment>
<dbReference type="Proteomes" id="UP001344447">
    <property type="component" value="Unassembled WGS sequence"/>
</dbReference>
<sequence>MDEITYKCLLNIPNNDSEGDNYKSSLIECILILSLKDLFISMNELINFCDNINLKNDNEYLLYGIDKKLFQTLNNYVETTKCNNKKLLDEKNNSILIDSHSINENNNNNNNNSNKNNENSIIFNLSIALIIENNKKNIKNKKIIKVDKEEKKIIYRENYDCEINYYLLFQKVWGNIVIRNEILFHLRLYNSFWGKEISLSLKEVFQYPYKSYLDYLQLKERKFENEHSLEDFPQSNIRYLYLNEEYDLFYNKMIPPSVTSIHFGWYFEGEINKGMIGDNVTSLSFSGPFFNEELSDIWLPKYLIHLKLDIGFQRDIKKGQLPNTLESLLLHPDYKGIIMPGSIPESVTTLRFKFNSHLNRDSISTKKIPISTTSLELDDDFNQPIRVGDIPQNVTNLSFGKSFSSAIGPNSLPKSTRVLSLGKFKDSVDHNILQENLISIDFGEYFNRPLFSNMFSFSKSINTIIFGKGFTQPIASKVFSHLNELKTLKFGDHFNSIILADELPNSLTYLDLGGYNKPLELGVLPNSLISLKFYCFNKTINNLPSSIEYLNLGWSFNQIIEKGVLPINLKSLHIYNPGFRQDLSIDGILPPSFENLTISSDNLSLIQSFDSKFLSKYIKLFKNNR</sequence>
<dbReference type="InterPro" id="IPR051251">
    <property type="entry name" value="STK_FNIP-Repeat"/>
</dbReference>
<dbReference type="PANTHER" id="PTHR32134">
    <property type="entry name" value="FNIP REPEAT-CONTAINING PROTEIN"/>
    <property type="match status" value="1"/>
</dbReference>
<name>A0AAN7TUK6_9MYCE</name>
<keyword evidence="3" id="KW-1185">Reference proteome</keyword>
<evidence type="ECO:0008006" key="4">
    <source>
        <dbReference type="Google" id="ProtNLM"/>
    </source>
</evidence>
<proteinExistence type="predicted"/>